<dbReference type="EMBL" id="CATOUU010001169">
    <property type="protein sequence ID" value="CAI9975419.1"/>
    <property type="molecule type" value="Genomic_DNA"/>
</dbReference>
<evidence type="ECO:0000313" key="4">
    <source>
        <dbReference type="Proteomes" id="UP001642409"/>
    </source>
</evidence>
<evidence type="ECO:0000313" key="2">
    <source>
        <dbReference type="EMBL" id="CAI9975419.1"/>
    </source>
</evidence>
<sequence>MTFAKGQSVAAKVDYNNQACWVIAKVLDYNKQNKTYLIEDLIPEDKAKQWTVSRYQLVQFPQNLKKIQKGQRLLALWYEEEINHWTTIFYPCQAIEVYQENKHGKLSQNTVLKVKFDGDPKYTFVNSQWTICPEQQQE</sequence>
<dbReference type="PANTHER" id="PTHR21539">
    <property type="entry name" value="SAGA-ASSOCIATED FACTOR 29"/>
    <property type="match status" value="1"/>
</dbReference>
<evidence type="ECO:0000313" key="3">
    <source>
        <dbReference type="EMBL" id="CAL5986518.1"/>
    </source>
</evidence>
<dbReference type="PANTHER" id="PTHR21539:SF0">
    <property type="entry name" value="SAGA-ASSOCIATED FACTOR 29"/>
    <property type="match status" value="1"/>
</dbReference>
<keyword evidence="4" id="KW-1185">Reference proteome</keyword>
<dbReference type="InterPro" id="IPR037802">
    <property type="entry name" value="SGF29"/>
</dbReference>
<dbReference type="PROSITE" id="PS51518">
    <property type="entry name" value="SGF29_C"/>
    <property type="match status" value="1"/>
</dbReference>
<dbReference type="InterPro" id="IPR010750">
    <property type="entry name" value="SGF29_tudor-like_dom"/>
</dbReference>
<evidence type="ECO:0000259" key="1">
    <source>
        <dbReference type="PROSITE" id="PS51518"/>
    </source>
</evidence>
<reference evidence="3 4" key="2">
    <citation type="submission" date="2024-07" db="EMBL/GenBank/DDBJ databases">
        <authorList>
            <person name="Akdeniz Z."/>
        </authorList>
    </citation>
    <scope>NUCLEOTIDE SEQUENCE [LARGE SCALE GENOMIC DNA]</scope>
</reference>
<accession>A0AA86RBJ9</accession>
<reference evidence="2" key="1">
    <citation type="submission" date="2023-06" db="EMBL/GenBank/DDBJ databases">
        <authorList>
            <person name="Kurt Z."/>
        </authorList>
    </citation>
    <scope>NUCLEOTIDE SEQUENCE</scope>
</reference>
<dbReference type="EMBL" id="CAXDID020000020">
    <property type="protein sequence ID" value="CAL5986518.1"/>
    <property type="molecule type" value="Genomic_DNA"/>
</dbReference>
<gene>
    <name evidence="2" type="ORF">HINF_LOCUS63064</name>
    <name evidence="3" type="ORF">HINF_LOCUS9447</name>
</gene>
<feature type="domain" description="SGF29 C-terminal" evidence="1">
    <location>
        <begin position="1"/>
        <end position="138"/>
    </location>
</feature>
<dbReference type="AlphaFoldDB" id="A0AA86RBJ9"/>
<dbReference type="GO" id="GO:0000124">
    <property type="term" value="C:SAGA complex"/>
    <property type="evidence" value="ECO:0007669"/>
    <property type="project" value="InterPro"/>
</dbReference>
<protein>
    <submittedName>
        <fullName evidence="2">SGF29 tudor-like domain-containing protein</fullName>
    </submittedName>
    <submittedName>
        <fullName evidence="3">SGF29_tudor-like domain-containing protein</fullName>
    </submittedName>
</protein>
<organism evidence="2">
    <name type="scientific">Hexamita inflata</name>
    <dbReference type="NCBI Taxonomy" id="28002"/>
    <lineage>
        <taxon>Eukaryota</taxon>
        <taxon>Metamonada</taxon>
        <taxon>Diplomonadida</taxon>
        <taxon>Hexamitidae</taxon>
        <taxon>Hexamitinae</taxon>
        <taxon>Hexamita</taxon>
    </lineage>
</organism>
<dbReference type="Proteomes" id="UP001642409">
    <property type="component" value="Unassembled WGS sequence"/>
</dbReference>
<dbReference type="Pfam" id="PF07039">
    <property type="entry name" value="SGF29_Tudor"/>
    <property type="match status" value="1"/>
</dbReference>
<name>A0AA86RBJ9_9EUKA</name>
<comment type="caution">
    <text evidence="2">The sequence shown here is derived from an EMBL/GenBank/DDBJ whole genome shotgun (WGS) entry which is preliminary data.</text>
</comment>
<proteinExistence type="predicted"/>
<dbReference type="Gene3D" id="2.30.30.140">
    <property type="match status" value="1"/>
</dbReference>